<name>A0ABT4VG12_9HELI</name>
<keyword evidence="12" id="KW-0675">Receptor</keyword>
<evidence type="ECO:0000313" key="12">
    <source>
        <dbReference type="EMBL" id="MDA3969651.1"/>
    </source>
</evidence>
<evidence type="ECO:0000256" key="5">
    <source>
        <dbReference type="ARBA" id="ARBA00023077"/>
    </source>
</evidence>
<dbReference type="Pfam" id="PF00593">
    <property type="entry name" value="TonB_dep_Rec_b-barrel"/>
    <property type="match status" value="1"/>
</dbReference>
<evidence type="ECO:0000256" key="3">
    <source>
        <dbReference type="ARBA" id="ARBA00022452"/>
    </source>
</evidence>
<accession>A0ABT4VG12</accession>
<dbReference type="EMBL" id="JAQHXR010000008">
    <property type="protein sequence ID" value="MDA3969651.1"/>
    <property type="molecule type" value="Genomic_DNA"/>
</dbReference>
<feature type="domain" description="TonB-dependent receptor-like beta-barrel" evidence="10">
    <location>
        <begin position="191"/>
        <end position="603"/>
    </location>
</feature>
<dbReference type="Pfam" id="PF07715">
    <property type="entry name" value="Plug"/>
    <property type="match status" value="1"/>
</dbReference>
<evidence type="ECO:0000256" key="6">
    <source>
        <dbReference type="ARBA" id="ARBA00023136"/>
    </source>
</evidence>
<keyword evidence="6 8" id="KW-0472">Membrane</keyword>
<evidence type="ECO:0000256" key="4">
    <source>
        <dbReference type="ARBA" id="ARBA00022692"/>
    </source>
</evidence>
<evidence type="ECO:0000259" key="10">
    <source>
        <dbReference type="Pfam" id="PF00593"/>
    </source>
</evidence>
<gene>
    <name evidence="12" type="ORF">PF021_08260</name>
</gene>
<evidence type="ECO:0000256" key="9">
    <source>
        <dbReference type="RuleBase" id="RU003357"/>
    </source>
</evidence>
<keyword evidence="13" id="KW-1185">Reference proteome</keyword>
<reference evidence="12 13" key="1">
    <citation type="submission" date="2023-01" db="EMBL/GenBank/DDBJ databases">
        <title>Description of Helicobacter ibis sp. nov. isolated from faecal droppings of black-faced ibis (Theristicus melanopis).</title>
        <authorList>
            <person name="Lopez-Cantillo M."/>
            <person name="Vidal-Veuthey B."/>
            <person name="Mella A."/>
            <person name="De La Haba R."/>
            <person name="Collado L."/>
        </authorList>
    </citation>
    <scope>NUCLEOTIDE SEQUENCE [LARGE SCALE GENOMIC DNA]</scope>
    <source>
        <strain evidence="12 13">A82</strain>
    </source>
</reference>
<comment type="similarity">
    <text evidence="8 9">Belongs to the TonB-dependent receptor family.</text>
</comment>
<evidence type="ECO:0000259" key="11">
    <source>
        <dbReference type="Pfam" id="PF07715"/>
    </source>
</evidence>
<organism evidence="12 13">
    <name type="scientific">Helicobacter ibis</name>
    <dbReference type="NCBI Taxonomy" id="2962633"/>
    <lineage>
        <taxon>Bacteria</taxon>
        <taxon>Pseudomonadati</taxon>
        <taxon>Campylobacterota</taxon>
        <taxon>Epsilonproteobacteria</taxon>
        <taxon>Campylobacterales</taxon>
        <taxon>Helicobacteraceae</taxon>
        <taxon>Helicobacter</taxon>
    </lineage>
</organism>
<protein>
    <submittedName>
        <fullName evidence="12">TonB-dependent receptor</fullName>
    </submittedName>
</protein>
<keyword evidence="7 8" id="KW-0998">Cell outer membrane</keyword>
<feature type="domain" description="TonB-dependent receptor plug" evidence="11">
    <location>
        <begin position="51"/>
        <end position="137"/>
    </location>
</feature>
<keyword evidence="3 8" id="KW-1134">Transmembrane beta strand</keyword>
<dbReference type="InterPro" id="IPR037066">
    <property type="entry name" value="Plug_dom_sf"/>
</dbReference>
<dbReference type="Gene3D" id="2.170.130.10">
    <property type="entry name" value="TonB-dependent receptor, plug domain"/>
    <property type="match status" value="1"/>
</dbReference>
<proteinExistence type="inferred from homology"/>
<comment type="subcellular location">
    <subcellularLocation>
        <location evidence="1 8">Cell outer membrane</location>
        <topology evidence="1 8">Multi-pass membrane protein</topology>
    </subcellularLocation>
</comment>
<evidence type="ECO:0000256" key="1">
    <source>
        <dbReference type="ARBA" id="ARBA00004571"/>
    </source>
</evidence>
<dbReference type="InterPro" id="IPR000531">
    <property type="entry name" value="Beta-barrel_TonB"/>
</dbReference>
<dbReference type="Proteomes" id="UP001210261">
    <property type="component" value="Unassembled WGS sequence"/>
</dbReference>
<evidence type="ECO:0000313" key="13">
    <source>
        <dbReference type="Proteomes" id="UP001210261"/>
    </source>
</evidence>
<keyword evidence="5 9" id="KW-0798">TonB box</keyword>
<dbReference type="RefSeq" id="WP_271022012.1">
    <property type="nucleotide sequence ID" value="NZ_JAQHXR010000008.1"/>
</dbReference>
<evidence type="ECO:0000256" key="7">
    <source>
        <dbReference type="ARBA" id="ARBA00023237"/>
    </source>
</evidence>
<keyword evidence="4 8" id="KW-0812">Transmembrane</keyword>
<comment type="caution">
    <text evidence="12">The sequence shown here is derived from an EMBL/GenBank/DDBJ whole genome shotgun (WGS) entry which is preliminary data.</text>
</comment>
<evidence type="ECO:0000256" key="2">
    <source>
        <dbReference type="ARBA" id="ARBA00022448"/>
    </source>
</evidence>
<sequence>MKKILTCSSVILIYLQNINAESISTLYKNSSLNNPTQINYADVLGKDSILNNSDIAESLLKIPGFSISKKGGGGTEAFFRSLGGGRLPIVINGGNLLGGCGGRMDTTLTYIFPQNYNSINIIKGPQDVRYGSLITGGMVFNREILRLDNKSFNGGFDVLYGSFDRLDINTHAISGNEFGNVQAIYSNYRSNDYKNGNNQNVHSQYKRQSGTIIGTITPNPALALEFSLDIGRGEAAYADRSMDARTFDRESYQAHITKIINEDIVDILVYHHEIDHIMDNFSLTNDMPKIGTTYKISNPNRTNTGTRIEYQKKFNLAKVYFGGTYNIDKHKSRSISNQNNINDAETILNQPYTPNYTFKNYGLFTQLEKFNNNNVGYFAGIRGDIVETRNHKTQTQDTKYAISGFTRIEKYFNDYTLYAGVGYAERVPDFWEISKKNGENLNKEKNSQIDLGINYQTNKLQTNIAGYVSHIQDYIMLDYRNQSTSSLNTNSLLFGGEVEVSYEFLANTYALLQLSYTYGEDIKNNRPLAQIAPFQSTFALQYDNGKYFVKGELIAHAKQTRTLVRYGNVVGQDFGDSSGFGIANIYAGYTYKNMKILVGIENIADKLYSYHLSKNSIELDLADNPVSQRIYEMGRNVWARIKFDF</sequence>
<dbReference type="InterPro" id="IPR039426">
    <property type="entry name" value="TonB-dep_rcpt-like"/>
</dbReference>
<dbReference type="PANTHER" id="PTHR30069">
    <property type="entry name" value="TONB-DEPENDENT OUTER MEMBRANE RECEPTOR"/>
    <property type="match status" value="1"/>
</dbReference>
<keyword evidence="2 8" id="KW-0813">Transport</keyword>
<dbReference type="InterPro" id="IPR036942">
    <property type="entry name" value="Beta-barrel_TonB_sf"/>
</dbReference>
<dbReference type="InterPro" id="IPR012910">
    <property type="entry name" value="Plug_dom"/>
</dbReference>
<dbReference type="PROSITE" id="PS52016">
    <property type="entry name" value="TONB_DEPENDENT_REC_3"/>
    <property type="match status" value="1"/>
</dbReference>
<dbReference type="PANTHER" id="PTHR30069:SF49">
    <property type="entry name" value="OUTER MEMBRANE PROTEIN C"/>
    <property type="match status" value="1"/>
</dbReference>
<dbReference type="Gene3D" id="2.40.170.20">
    <property type="entry name" value="TonB-dependent receptor, beta-barrel domain"/>
    <property type="match status" value="1"/>
</dbReference>
<evidence type="ECO:0000256" key="8">
    <source>
        <dbReference type="PROSITE-ProRule" id="PRU01360"/>
    </source>
</evidence>
<dbReference type="SUPFAM" id="SSF56935">
    <property type="entry name" value="Porins"/>
    <property type="match status" value="1"/>
</dbReference>